<dbReference type="PROSITE" id="PS00409">
    <property type="entry name" value="PROKAR_NTER_METHYL"/>
    <property type="match status" value="1"/>
</dbReference>
<keyword evidence="5" id="KW-0812">Transmembrane</keyword>
<comment type="subcellular location">
    <subcellularLocation>
        <location evidence="1">Cell outer membrane</location>
        <topology evidence="1">Single-pass membrane protein</topology>
    </subcellularLocation>
    <subcellularLocation>
        <location evidence="2">Periplasm</location>
    </subcellularLocation>
</comment>
<dbReference type="Gene3D" id="3.30.700.10">
    <property type="entry name" value="Glycoprotein, Type 4 Pilin"/>
    <property type="match status" value="1"/>
</dbReference>
<keyword evidence="6" id="KW-0614">Plasmid</keyword>
<accession>A0A345IM84</accession>
<keyword evidence="5" id="KW-1133">Transmembrane helix</keyword>
<geneLocation type="plasmid" evidence="7">
    <name>pdrdi</name>
</geneLocation>
<evidence type="ECO:0000256" key="3">
    <source>
        <dbReference type="ARBA" id="ARBA00022764"/>
    </source>
</evidence>
<organism evidence="6 7">
    <name type="scientific">Deinococcus wulumuqiensis</name>
    <dbReference type="NCBI Taxonomy" id="980427"/>
    <lineage>
        <taxon>Bacteria</taxon>
        <taxon>Thermotogati</taxon>
        <taxon>Deinococcota</taxon>
        <taxon>Deinococci</taxon>
        <taxon>Deinococcales</taxon>
        <taxon>Deinococcaceae</taxon>
        <taxon>Deinococcus</taxon>
    </lineage>
</organism>
<keyword evidence="3" id="KW-0574">Periplasm</keyword>
<dbReference type="SUPFAM" id="SSF54523">
    <property type="entry name" value="Pili subunits"/>
    <property type="match status" value="1"/>
</dbReference>
<feature type="transmembrane region" description="Helical" evidence="5">
    <location>
        <begin position="12"/>
        <end position="39"/>
    </location>
</feature>
<evidence type="ECO:0000313" key="7">
    <source>
        <dbReference type="Proteomes" id="UP000253744"/>
    </source>
</evidence>
<dbReference type="AlphaFoldDB" id="A0A345IM84"/>
<dbReference type="Proteomes" id="UP000253744">
    <property type="component" value="Plasmid pDrdI"/>
</dbReference>
<reference evidence="6 7" key="1">
    <citation type="submission" date="2018-07" db="EMBL/GenBank/DDBJ databases">
        <title>Complete Genome and Methylome Analysis of Deinococcus wulumuqiensis NEB 479.</title>
        <authorList>
            <person name="Fomenkov A."/>
            <person name="Luyten Y."/>
            <person name="Vincze T."/>
            <person name="Anton B.P."/>
            <person name="Clark T."/>
            <person name="Roberts R.J."/>
            <person name="Morgan R.D."/>
        </authorList>
    </citation>
    <scope>NUCLEOTIDE SEQUENCE [LARGE SCALE GENOMIC DNA]</scope>
    <source>
        <strain evidence="6 7">NEB 479</strain>
        <plasmid evidence="7">Plasmid pdrdi</plasmid>
    </source>
</reference>
<evidence type="ECO:0000256" key="1">
    <source>
        <dbReference type="ARBA" id="ARBA00004203"/>
    </source>
</evidence>
<sequence length="148" mass="16162">MFRKQTAFRHQVAGLTLVEILVAMAILGIATAALIMGLLGNARSNTVVQQRAEAARIIESEFERYRQTNDYATLQSGTSASRTVNSTVTRNGLDYTVTATFCPTDIPDATKAAMPCSATAVYIRLEVKNGTQTLQKAETYYTKFGRAD</sequence>
<keyword evidence="5" id="KW-0472">Membrane</keyword>
<dbReference type="RefSeq" id="WP_114673464.1">
    <property type="nucleotide sequence ID" value="NZ_CP031163.1"/>
</dbReference>
<gene>
    <name evidence="6" type="ORF">DVJ83_16890</name>
</gene>
<name>A0A345IM84_9DEIO</name>
<dbReference type="Pfam" id="PF07963">
    <property type="entry name" value="N_methyl"/>
    <property type="match status" value="1"/>
</dbReference>
<dbReference type="EMBL" id="CP031163">
    <property type="protein sequence ID" value="AXH00807.1"/>
    <property type="molecule type" value="Genomic_DNA"/>
</dbReference>
<dbReference type="InterPro" id="IPR012902">
    <property type="entry name" value="N_methyl_site"/>
</dbReference>
<dbReference type="KEGG" id="dwu:DVJ83_16890"/>
<evidence type="ECO:0000256" key="4">
    <source>
        <dbReference type="ARBA" id="ARBA00023237"/>
    </source>
</evidence>
<dbReference type="GO" id="GO:0042597">
    <property type="term" value="C:periplasmic space"/>
    <property type="evidence" value="ECO:0007669"/>
    <property type="project" value="UniProtKB-SubCell"/>
</dbReference>
<dbReference type="GO" id="GO:0009279">
    <property type="term" value="C:cell outer membrane"/>
    <property type="evidence" value="ECO:0007669"/>
    <property type="project" value="UniProtKB-SubCell"/>
</dbReference>
<protein>
    <submittedName>
        <fullName evidence="6">Type II secretion system protein</fullName>
    </submittedName>
</protein>
<keyword evidence="4" id="KW-0998">Cell outer membrane</keyword>
<proteinExistence type="predicted"/>
<evidence type="ECO:0000313" key="6">
    <source>
        <dbReference type="EMBL" id="AXH00807.1"/>
    </source>
</evidence>
<dbReference type="NCBIfam" id="TIGR02532">
    <property type="entry name" value="IV_pilin_GFxxxE"/>
    <property type="match status" value="1"/>
</dbReference>
<evidence type="ECO:0000256" key="2">
    <source>
        <dbReference type="ARBA" id="ARBA00004418"/>
    </source>
</evidence>
<dbReference type="InterPro" id="IPR045584">
    <property type="entry name" value="Pilin-like"/>
</dbReference>
<evidence type="ECO:0000256" key="5">
    <source>
        <dbReference type="SAM" id="Phobius"/>
    </source>
</evidence>